<proteinExistence type="inferred from homology"/>
<feature type="domain" description="Methyltransferase type 11" evidence="4">
    <location>
        <begin position="43"/>
        <end position="133"/>
    </location>
</feature>
<dbReference type="RefSeq" id="WP_338738038.1">
    <property type="nucleotide sequence ID" value="NZ_CP146612.1"/>
</dbReference>
<sequence>MNSDPDFPARIQSYIKYLPGYPAEYIDYLINRGGLSEDSVTADIGAGAGILAKMISPRVKRVLAVEPDERMRRAAGEYLKDTANVTIIAGSAEATGLSDNSIDLITAGQAFHYFEFDAALQEFKRILKPDGLTALVWHTRLTDYPFGEAMENLLRHFCPDYTGGTDSEWPASRFFKNGNFEHRTFCNHRYIDLETLIGYALSMPFSPVKGDRLFPEFVEKLATLYDKYSDHGKLELRAAVDGYLGEI</sequence>
<dbReference type="EMBL" id="CP146612">
    <property type="protein sequence ID" value="WWX25658.1"/>
    <property type="molecule type" value="Genomic_DNA"/>
</dbReference>
<evidence type="ECO:0000256" key="2">
    <source>
        <dbReference type="ARBA" id="ARBA00022603"/>
    </source>
</evidence>
<gene>
    <name evidence="5" type="ORF">V8247_01415</name>
</gene>
<keyword evidence="6" id="KW-1185">Reference proteome</keyword>
<organism evidence="5 6">
    <name type="scientific">Candidatus Dehalogenimonas loeffleri</name>
    <dbReference type="NCBI Taxonomy" id="3127115"/>
    <lineage>
        <taxon>Bacteria</taxon>
        <taxon>Bacillati</taxon>
        <taxon>Chloroflexota</taxon>
        <taxon>Dehalococcoidia</taxon>
        <taxon>Dehalococcoidales</taxon>
        <taxon>Dehalococcoidaceae</taxon>
        <taxon>Dehalogenimonas</taxon>
    </lineage>
</organism>
<dbReference type="PANTHER" id="PTHR44942">
    <property type="entry name" value="METHYLTRANSF_11 DOMAIN-CONTAINING PROTEIN"/>
    <property type="match status" value="1"/>
</dbReference>
<dbReference type="GO" id="GO:0008168">
    <property type="term" value="F:methyltransferase activity"/>
    <property type="evidence" value="ECO:0007669"/>
    <property type="project" value="UniProtKB-KW"/>
</dbReference>
<evidence type="ECO:0000259" key="4">
    <source>
        <dbReference type="Pfam" id="PF08241"/>
    </source>
</evidence>
<dbReference type="GO" id="GO:0032259">
    <property type="term" value="P:methylation"/>
    <property type="evidence" value="ECO:0007669"/>
    <property type="project" value="UniProtKB-KW"/>
</dbReference>
<dbReference type="Pfam" id="PF08241">
    <property type="entry name" value="Methyltransf_11"/>
    <property type="match status" value="1"/>
</dbReference>
<evidence type="ECO:0000256" key="3">
    <source>
        <dbReference type="ARBA" id="ARBA00022679"/>
    </source>
</evidence>
<accession>A0ABZ2J435</accession>
<comment type="similarity">
    <text evidence="1">Belongs to the methyltransferase superfamily.</text>
</comment>
<name>A0ABZ2J435_9CHLR</name>
<dbReference type="InterPro" id="IPR013216">
    <property type="entry name" value="Methyltransf_11"/>
</dbReference>
<reference evidence="5 6" key="1">
    <citation type="submission" date="2024-03" db="EMBL/GenBank/DDBJ databases">
        <title>A Dehalogenimonas Isolated from Estuarine Sediments Dihaloeliminates Chlorinated Alkanes.</title>
        <authorList>
            <person name="Yang Y."/>
            <person name="Wang H."/>
        </authorList>
    </citation>
    <scope>NUCLEOTIDE SEQUENCE [LARGE SCALE GENOMIC DNA]</scope>
    <source>
        <strain evidence="5 6">W</strain>
    </source>
</reference>
<keyword evidence="2 5" id="KW-0489">Methyltransferase</keyword>
<dbReference type="Proteomes" id="UP001375370">
    <property type="component" value="Chromosome"/>
</dbReference>
<dbReference type="CDD" id="cd02440">
    <property type="entry name" value="AdoMet_MTases"/>
    <property type="match status" value="1"/>
</dbReference>
<protein>
    <submittedName>
        <fullName evidence="5">Class I SAM-dependent methyltransferase</fullName>
    </submittedName>
</protein>
<evidence type="ECO:0000256" key="1">
    <source>
        <dbReference type="ARBA" id="ARBA00008361"/>
    </source>
</evidence>
<dbReference type="InterPro" id="IPR051052">
    <property type="entry name" value="Diverse_substrate_MTase"/>
</dbReference>
<dbReference type="SUPFAM" id="SSF53335">
    <property type="entry name" value="S-adenosyl-L-methionine-dependent methyltransferases"/>
    <property type="match status" value="1"/>
</dbReference>
<dbReference type="Gene3D" id="3.40.50.150">
    <property type="entry name" value="Vaccinia Virus protein VP39"/>
    <property type="match status" value="1"/>
</dbReference>
<evidence type="ECO:0000313" key="5">
    <source>
        <dbReference type="EMBL" id="WWX25658.1"/>
    </source>
</evidence>
<dbReference type="InterPro" id="IPR029063">
    <property type="entry name" value="SAM-dependent_MTases_sf"/>
</dbReference>
<keyword evidence="3" id="KW-0808">Transferase</keyword>
<evidence type="ECO:0000313" key="6">
    <source>
        <dbReference type="Proteomes" id="UP001375370"/>
    </source>
</evidence>
<dbReference type="PANTHER" id="PTHR44942:SF4">
    <property type="entry name" value="METHYLTRANSFERASE TYPE 11 DOMAIN-CONTAINING PROTEIN"/>
    <property type="match status" value="1"/>
</dbReference>